<evidence type="ECO:0000256" key="2">
    <source>
        <dbReference type="ARBA" id="ARBA00011915"/>
    </source>
</evidence>
<organism evidence="5 6">
    <name type="scientific">Kordiimonas lipolytica</name>
    <dbReference type="NCBI Taxonomy" id="1662421"/>
    <lineage>
        <taxon>Bacteria</taxon>
        <taxon>Pseudomonadati</taxon>
        <taxon>Pseudomonadota</taxon>
        <taxon>Alphaproteobacteria</taxon>
        <taxon>Kordiimonadales</taxon>
        <taxon>Kordiimonadaceae</taxon>
        <taxon>Kordiimonas</taxon>
    </lineage>
</organism>
<dbReference type="PANTHER" id="PTHR43176">
    <property type="entry name" value="3-HYDROXYISOBUTYRYL-COA HYDROLASE-RELATED"/>
    <property type="match status" value="1"/>
</dbReference>
<proteinExistence type="predicted"/>
<dbReference type="RefSeq" id="WP_068149633.1">
    <property type="nucleotide sequence ID" value="NZ_JBHSCR010000003.1"/>
</dbReference>
<evidence type="ECO:0000259" key="4">
    <source>
        <dbReference type="Pfam" id="PF16113"/>
    </source>
</evidence>
<protein>
    <recommendedName>
        <fullName evidence="2">3-hydroxyisobutyryl-CoA hydrolase</fullName>
        <ecNumber evidence="2">3.1.2.4</ecNumber>
    </recommendedName>
</protein>
<dbReference type="InterPro" id="IPR029045">
    <property type="entry name" value="ClpP/crotonase-like_dom_sf"/>
</dbReference>
<evidence type="ECO:0000256" key="3">
    <source>
        <dbReference type="ARBA" id="ARBA00022801"/>
    </source>
</evidence>
<sequence length="352" mass="39247">MTDAEVLFEHRGTIGLITLNRPKALNSLTHNMAVEITRQLKEWAIMPSVQAVVVVGAGDKAFCAGGDVVKVTQSYKDGTTEWRDFFHDEYLMNIAIDEFPKPYVALVDGITMGGGVGVSIPGDFWVATEKTLFAMPETGLGLFPDVGGGWFLPRLPGETGMYLALTGARIKAPDLYALGIASHVVSSNDIDAIVYKLSQKEIKCEDCVQVVLDEFHKDPEPAPMAEVFDEIDGAFAGVRVEEVLHALEIDESEWAQKQFKILMTKSPTSLKLTFAQLRRGEVLETFRDNMRMEYRMVNRVMAGNDFSEGVRAILLDKDNNPQWNPNTLDRVSDEEIETYFRSLDDLELDIAE</sequence>
<dbReference type="InterPro" id="IPR032259">
    <property type="entry name" value="HIBYL-CoA-H"/>
</dbReference>
<dbReference type="CDD" id="cd06558">
    <property type="entry name" value="crotonase-like"/>
    <property type="match status" value="1"/>
</dbReference>
<dbReference type="PANTHER" id="PTHR43176:SF3">
    <property type="entry name" value="3-HYDROXYISOBUTYRYL-COA HYDROLASE, MITOCHONDRIAL"/>
    <property type="match status" value="1"/>
</dbReference>
<evidence type="ECO:0000256" key="1">
    <source>
        <dbReference type="ARBA" id="ARBA00001709"/>
    </source>
</evidence>
<dbReference type="NCBIfam" id="NF004127">
    <property type="entry name" value="PRK05617.1"/>
    <property type="match status" value="1"/>
</dbReference>
<evidence type="ECO:0000313" key="5">
    <source>
        <dbReference type="EMBL" id="MFC4347251.1"/>
    </source>
</evidence>
<dbReference type="EMBL" id="JBHSCR010000003">
    <property type="protein sequence ID" value="MFC4347251.1"/>
    <property type="molecule type" value="Genomic_DNA"/>
</dbReference>
<dbReference type="GO" id="GO:0016787">
    <property type="term" value="F:hydrolase activity"/>
    <property type="evidence" value="ECO:0007669"/>
    <property type="project" value="UniProtKB-KW"/>
</dbReference>
<comment type="catalytic activity">
    <reaction evidence="1">
        <text>3-hydroxy-2-methylpropanoyl-CoA + H2O = 3-hydroxy-2-methylpropanoate + CoA + H(+)</text>
        <dbReference type="Rhea" id="RHEA:20888"/>
        <dbReference type="ChEBI" id="CHEBI:11805"/>
        <dbReference type="ChEBI" id="CHEBI:15377"/>
        <dbReference type="ChEBI" id="CHEBI:15378"/>
        <dbReference type="ChEBI" id="CHEBI:57287"/>
        <dbReference type="ChEBI" id="CHEBI:57340"/>
        <dbReference type="EC" id="3.1.2.4"/>
    </reaction>
</comment>
<feature type="domain" description="Enoyl-CoA hydratase/isomerase" evidence="4">
    <location>
        <begin position="14"/>
        <end position="340"/>
    </location>
</feature>
<gene>
    <name evidence="5" type="ORF">ACFO5Q_05280</name>
</gene>
<comment type="caution">
    <text evidence="5">The sequence shown here is derived from an EMBL/GenBank/DDBJ whole genome shotgun (WGS) entry which is preliminary data.</text>
</comment>
<dbReference type="Pfam" id="PF16113">
    <property type="entry name" value="ECH_2"/>
    <property type="match status" value="1"/>
</dbReference>
<evidence type="ECO:0000313" key="6">
    <source>
        <dbReference type="Proteomes" id="UP001595776"/>
    </source>
</evidence>
<keyword evidence="3 5" id="KW-0378">Hydrolase</keyword>
<dbReference type="Gene3D" id="3.90.226.10">
    <property type="entry name" value="2-enoyl-CoA Hydratase, Chain A, domain 1"/>
    <property type="match status" value="1"/>
</dbReference>
<accession>A0ABV8U8X5</accession>
<keyword evidence="6" id="KW-1185">Reference proteome</keyword>
<dbReference type="InterPro" id="IPR045004">
    <property type="entry name" value="ECH_dom"/>
</dbReference>
<dbReference type="SUPFAM" id="SSF52096">
    <property type="entry name" value="ClpP/crotonase"/>
    <property type="match status" value="1"/>
</dbReference>
<reference evidence="6" key="1">
    <citation type="journal article" date="2019" name="Int. J. Syst. Evol. Microbiol.">
        <title>The Global Catalogue of Microorganisms (GCM) 10K type strain sequencing project: providing services to taxonomists for standard genome sequencing and annotation.</title>
        <authorList>
            <consortium name="The Broad Institute Genomics Platform"/>
            <consortium name="The Broad Institute Genome Sequencing Center for Infectious Disease"/>
            <person name="Wu L."/>
            <person name="Ma J."/>
        </authorList>
    </citation>
    <scope>NUCLEOTIDE SEQUENCE [LARGE SCALE GENOMIC DNA]</scope>
    <source>
        <strain evidence="6">CGMCC 1.15304</strain>
    </source>
</reference>
<name>A0ABV8U8X5_9PROT</name>
<dbReference type="Proteomes" id="UP001595776">
    <property type="component" value="Unassembled WGS sequence"/>
</dbReference>
<dbReference type="EC" id="3.1.2.4" evidence="2"/>